<evidence type="ECO:0000256" key="1">
    <source>
        <dbReference type="SAM" id="MobiDB-lite"/>
    </source>
</evidence>
<organism evidence="2 3">
    <name type="scientific">Suillus luteus UH-Slu-Lm8-n1</name>
    <dbReference type="NCBI Taxonomy" id="930992"/>
    <lineage>
        <taxon>Eukaryota</taxon>
        <taxon>Fungi</taxon>
        <taxon>Dikarya</taxon>
        <taxon>Basidiomycota</taxon>
        <taxon>Agaricomycotina</taxon>
        <taxon>Agaricomycetes</taxon>
        <taxon>Agaricomycetidae</taxon>
        <taxon>Boletales</taxon>
        <taxon>Suillineae</taxon>
        <taxon>Suillaceae</taxon>
        <taxon>Suillus</taxon>
    </lineage>
</organism>
<dbReference type="HOGENOM" id="CLU_708183_0_0_1"/>
<dbReference type="Proteomes" id="UP000054485">
    <property type="component" value="Unassembled WGS sequence"/>
</dbReference>
<dbReference type="InParanoid" id="A0A0C9Z705"/>
<name>A0A0C9Z705_9AGAM</name>
<evidence type="ECO:0000313" key="2">
    <source>
        <dbReference type="EMBL" id="KIK33320.1"/>
    </source>
</evidence>
<protein>
    <submittedName>
        <fullName evidence="2">Uncharacterized protein</fullName>
    </submittedName>
</protein>
<gene>
    <name evidence="2" type="ORF">CY34DRAFT_110674</name>
</gene>
<dbReference type="AlphaFoldDB" id="A0A0C9Z705"/>
<reference evidence="2 3" key="1">
    <citation type="submission" date="2014-04" db="EMBL/GenBank/DDBJ databases">
        <authorList>
            <consortium name="DOE Joint Genome Institute"/>
            <person name="Kuo A."/>
            <person name="Ruytinx J."/>
            <person name="Rineau F."/>
            <person name="Colpaert J."/>
            <person name="Kohler A."/>
            <person name="Nagy L.G."/>
            <person name="Floudas D."/>
            <person name="Copeland A."/>
            <person name="Barry K.W."/>
            <person name="Cichocki N."/>
            <person name="Veneault-Fourrey C."/>
            <person name="LaButti K."/>
            <person name="Lindquist E.A."/>
            <person name="Lipzen A."/>
            <person name="Lundell T."/>
            <person name="Morin E."/>
            <person name="Murat C."/>
            <person name="Sun H."/>
            <person name="Tunlid A."/>
            <person name="Henrissat B."/>
            <person name="Grigoriev I.V."/>
            <person name="Hibbett D.S."/>
            <person name="Martin F."/>
            <person name="Nordberg H.P."/>
            <person name="Cantor M.N."/>
            <person name="Hua S.X."/>
        </authorList>
    </citation>
    <scope>NUCLEOTIDE SEQUENCE [LARGE SCALE GENOMIC DNA]</scope>
    <source>
        <strain evidence="2 3">UH-Slu-Lm8-n1</strain>
    </source>
</reference>
<dbReference type="OrthoDB" id="2690420at2759"/>
<dbReference type="EMBL" id="KN835970">
    <property type="protein sequence ID" value="KIK33320.1"/>
    <property type="molecule type" value="Genomic_DNA"/>
</dbReference>
<keyword evidence="3" id="KW-1185">Reference proteome</keyword>
<feature type="region of interest" description="Disordered" evidence="1">
    <location>
        <begin position="1"/>
        <end position="22"/>
    </location>
</feature>
<sequence length="390" mass="44060">MSSPLTEIKSMSSHVSNESVEEKETEYGYHRSTLWRSLYVLSQELHAVNKNTITSVSTANNPHPLRFLAILDLESQYDYSRPYFNLPHTGLDLFALKRMCTQFEVCPLDANTTDVYPKEAIKCSSTMIDMLNVLHGEAEDARNTLLLNTSVYPHDIPFWHQYTNGEEKRLSIVLTTDPLIQNIPNLSRSAMPQLKQSDIRKGDVKLSPCKSSYSYSSGGGEGSSAFTNSIYTPLMNLRFAGDDLLSSLPDPLGHYFRLITQYHLQDAVIVAPTVQCRNWVLIKPAEYAQQRDNAPPKEKNSLRHHQVMLKLMKLLLDASITVKMSHDFHLGGKDRMLVTKTVSQCYYNIPIPVPEDVLRTDGIQVSLLMEDSAFDNIDNICTSYSMGPDM</sequence>
<evidence type="ECO:0000313" key="3">
    <source>
        <dbReference type="Proteomes" id="UP000054485"/>
    </source>
</evidence>
<reference evidence="3" key="2">
    <citation type="submission" date="2015-01" db="EMBL/GenBank/DDBJ databases">
        <title>Evolutionary Origins and Diversification of the Mycorrhizal Mutualists.</title>
        <authorList>
            <consortium name="DOE Joint Genome Institute"/>
            <consortium name="Mycorrhizal Genomics Consortium"/>
            <person name="Kohler A."/>
            <person name="Kuo A."/>
            <person name="Nagy L.G."/>
            <person name="Floudas D."/>
            <person name="Copeland A."/>
            <person name="Barry K.W."/>
            <person name="Cichocki N."/>
            <person name="Veneault-Fourrey C."/>
            <person name="LaButti K."/>
            <person name="Lindquist E.A."/>
            <person name="Lipzen A."/>
            <person name="Lundell T."/>
            <person name="Morin E."/>
            <person name="Murat C."/>
            <person name="Riley R."/>
            <person name="Ohm R."/>
            <person name="Sun H."/>
            <person name="Tunlid A."/>
            <person name="Henrissat B."/>
            <person name="Grigoriev I.V."/>
            <person name="Hibbett D.S."/>
            <person name="Martin F."/>
        </authorList>
    </citation>
    <scope>NUCLEOTIDE SEQUENCE [LARGE SCALE GENOMIC DNA]</scope>
    <source>
        <strain evidence="3">UH-Slu-Lm8-n1</strain>
    </source>
</reference>
<feature type="compositionally biased region" description="Polar residues" evidence="1">
    <location>
        <begin position="1"/>
        <end position="18"/>
    </location>
</feature>
<accession>A0A0C9Z705</accession>
<proteinExistence type="predicted"/>